<sequence length="580" mass="64867">MEQVIGTATGISTGVKNLGKNKSSSTLVNSYHCLNKNASNSGVSTNLIKKTEDKPIQCNSTVQLFKLVESEKSGQMLAALIGSVDNSNINILDEAGEGFVYKIGNNNILNLLDKYHLFYQLKSKGANFEQEDNLGNTVANILLKKYIETSNSKILAYFLYNTDICIPNKAFFLSLMQHLQEADSHKYCEMHLFIKTIENLQEKNISLSTNEVDMALKLLLSYGLSSSCTLHYQNEILYAAKYVMDYYQQALEKNVVNKFIKYMQSNNSISLPVAQFGVSVIQHLSSDGADLQRVILDSLAKKYSYADKSKILQQAIGIADSEALNDLSNGNTFLHVLKKEKVQDYHKLVGYAITYGADISLQNNKGKTIFDNIDLKSYNDQLLIREIILSGCLDKLCAVRNNDGTSFFQKAIKFIAKEQFILPEIKDAILEFNPSQALLYLAEMCNKHKVNLQSTLELVQDLSTKTDSSHFIINCSRNTLKEISKLPYWYVVISSLDRKNYVPSLIKASGKLLYPLSDKETKLNNEALCKHQVTPSVPELDTNAYFSQSQNSITNSNISENELAMLPMAEALGEVSSCTI</sequence>
<evidence type="ECO:0008006" key="3">
    <source>
        <dbReference type="Google" id="ProtNLM"/>
    </source>
</evidence>
<dbReference type="STRING" id="1359168.OCHUTO_0865"/>
<dbReference type="EMBL" id="LANP01000023">
    <property type="protein sequence ID" value="KJV55394.1"/>
    <property type="molecule type" value="Genomic_DNA"/>
</dbReference>
<proteinExistence type="predicted"/>
<protein>
    <recommendedName>
        <fullName evidence="3">Ankyrin repeats family protein</fullName>
    </recommendedName>
</protein>
<organism evidence="1 2">
    <name type="scientific">Orientia chuto str. Dubai</name>
    <dbReference type="NCBI Taxonomy" id="1359168"/>
    <lineage>
        <taxon>Bacteria</taxon>
        <taxon>Pseudomonadati</taxon>
        <taxon>Pseudomonadota</taxon>
        <taxon>Alphaproteobacteria</taxon>
        <taxon>Rickettsiales</taxon>
        <taxon>Rickettsiaceae</taxon>
        <taxon>Rickettsieae</taxon>
        <taxon>Orientia</taxon>
    </lineage>
</organism>
<accession>A0A0F3MLB9</accession>
<keyword evidence="2" id="KW-1185">Reference proteome</keyword>
<dbReference type="RefSeq" id="WP_045797472.1">
    <property type="nucleotide sequence ID" value="NZ_LANP01000023.1"/>
</dbReference>
<reference evidence="1 2" key="1">
    <citation type="submission" date="2015-02" db="EMBL/GenBank/DDBJ databases">
        <title>Genome Sequencing of Rickettsiales.</title>
        <authorList>
            <person name="Daugherty S.C."/>
            <person name="Su Q."/>
            <person name="Abolude K."/>
            <person name="Beier-Sexton M."/>
            <person name="Carlyon J.A."/>
            <person name="Carter R."/>
            <person name="Day N.P."/>
            <person name="Dumler S.J."/>
            <person name="Dyachenko V."/>
            <person name="Godinez A."/>
            <person name="Kurtti T.J."/>
            <person name="Lichay M."/>
            <person name="Mullins K.E."/>
            <person name="Ott S."/>
            <person name="Pappas-Brown V."/>
            <person name="Paris D.H."/>
            <person name="Patel P."/>
            <person name="Richards A.L."/>
            <person name="Sadzewicz L."/>
            <person name="Sears K."/>
            <person name="Seidman D."/>
            <person name="Sengamalay N."/>
            <person name="Stenos J."/>
            <person name="Tallon L.J."/>
            <person name="Vincent G."/>
            <person name="Fraser C.M."/>
            <person name="Munderloh U."/>
            <person name="Dunning-Hotopp J.C."/>
        </authorList>
    </citation>
    <scope>NUCLEOTIDE SEQUENCE [LARGE SCALE GENOMIC DNA]</scope>
    <source>
        <strain evidence="1 2">Fuller</strain>
    </source>
</reference>
<dbReference type="OrthoDB" id="9945385at2"/>
<evidence type="ECO:0000313" key="2">
    <source>
        <dbReference type="Proteomes" id="UP000033616"/>
    </source>
</evidence>
<name>A0A0F3MLB9_9RICK</name>
<evidence type="ECO:0000313" key="1">
    <source>
        <dbReference type="EMBL" id="KJV55394.1"/>
    </source>
</evidence>
<comment type="caution">
    <text evidence="1">The sequence shown here is derived from an EMBL/GenBank/DDBJ whole genome shotgun (WGS) entry which is preliminary data.</text>
</comment>
<gene>
    <name evidence="1" type="ORF">OCHUTO_0865</name>
</gene>
<dbReference type="AlphaFoldDB" id="A0A0F3MLB9"/>
<dbReference type="PATRIC" id="fig|1359168.3.peg.591"/>
<dbReference type="Proteomes" id="UP000033616">
    <property type="component" value="Unassembled WGS sequence"/>
</dbReference>